<dbReference type="PANTHER" id="PTHR42988:SF2">
    <property type="entry name" value="CYCLIC NUCLEOTIDE PHOSPHODIESTERASE CBUA0032-RELATED"/>
    <property type="match status" value="1"/>
</dbReference>
<feature type="domain" description="Calcineurin-like phosphoesterase" evidence="5">
    <location>
        <begin position="24"/>
        <end position="218"/>
    </location>
</feature>
<keyword evidence="2" id="KW-0378">Hydrolase</keyword>
<evidence type="ECO:0000313" key="7">
    <source>
        <dbReference type="Proteomes" id="UP000295181"/>
    </source>
</evidence>
<evidence type="ECO:0000256" key="1">
    <source>
        <dbReference type="ARBA" id="ARBA00022723"/>
    </source>
</evidence>
<dbReference type="EMBL" id="PUFP01000056">
    <property type="protein sequence ID" value="TDG76984.1"/>
    <property type="molecule type" value="Genomic_DNA"/>
</dbReference>
<dbReference type="GO" id="GO:0046872">
    <property type="term" value="F:metal ion binding"/>
    <property type="evidence" value="ECO:0007669"/>
    <property type="project" value="UniProtKB-KW"/>
</dbReference>
<proteinExistence type="inferred from homology"/>
<keyword evidence="1" id="KW-0479">Metal-binding</keyword>
<dbReference type="Pfam" id="PF00149">
    <property type="entry name" value="Metallophos"/>
    <property type="match status" value="1"/>
</dbReference>
<evidence type="ECO:0000256" key="4">
    <source>
        <dbReference type="ARBA" id="ARBA00025742"/>
    </source>
</evidence>
<sequence>MFSMPKLTYDRGKSLEAAIVKNYRIVQISDTHLTPQNAQPANNQQIDPMLKLMQVFHDIEATQVHPDMIVISGDLIHEGKAVDYRQFKKLVDREQAQFGVPIQVLLGNHDRTSAFYTGYLDKPVQPRYYYSLSDNGWDFYFLDTKCGDLEPGYLDEQQLRWLKEKLGESNRPAVIFMHHPLLGAPLENMKYSILQNGDQLQSILKGSQVKAIFTGHVHFANMFIKNGILNVSADSTAYHINCSNSKRHLISEGTGYNVITLSDQQTSVEQRPLLLGNTTIKAFNIPSTDFVNPQIVAQEMKRVFR</sequence>
<accession>A0A4R5NML8</accession>
<protein>
    <recommendedName>
        <fullName evidence="5">Calcineurin-like phosphoesterase domain-containing protein</fullName>
    </recommendedName>
</protein>
<evidence type="ECO:0000256" key="2">
    <source>
        <dbReference type="ARBA" id="ARBA00022801"/>
    </source>
</evidence>
<dbReference type="GO" id="GO:0016787">
    <property type="term" value="F:hydrolase activity"/>
    <property type="evidence" value="ECO:0007669"/>
    <property type="project" value="UniProtKB-KW"/>
</dbReference>
<evidence type="ECO:0000313" key="6">
    <source>
        <dbReference type="EMBL" id="TDG76984.1"/>
    </source>
</evidence>
<dbReference type="SUPFAM" id="SSF56300">
    <property type="entry name" value="Metallo-dependent phosphatases"/>
    <property type="match status" value="1"/>
</dbReference>
<gene>
    <name evidence="6" type="ORF">C5L32_001963</name>
</gene>
<evidence type="ECO:0000256" key="3">
    <source>
        <dbReference type="ARBA" id="ARBA00023004"/>
    </source>
</evidence>
<name>A0A4R5NML8_LENBU</name>
<dbReference type="InterPro" id="IPR029052">
    <property type="entry name" value="Metallo-depent_PP-like"/>
</dbReference>
<organism evidence="6 7">
    <name type="scientific">Lentilactobacillus buchneri DSM 20057</name>
    <dbReference type="NCBI Taxonomy" id="1423728"/>
    <lineage>
        <taxon>Bacteria</taxon>
        <taxon>Bacillati</taxon>
        <taxon>Bacillota</taxon>
        <taxon>Bacilli</taxon>
        <taxon>Lactobacillales</taxon>
        <taxon>Lactobacillaceae</taxon>
        <taxon>Lentilactobacillus</taxon>
    </lineage>
</organism>
<comment type="caution">
    <text evidence="6">The sequence shown here is derived from an EMBL/GenBank/DDBJ whole genome shotgun (WGS) entry which is preliminary data.</text>
</comment>
<evidence type="ECO:0000259" key="5">
    <source>
        <dbReference type="Pfam" id="PF00149"/>
    </source>
</evidence>
<keyword evidence="3" id="KW-0408">Iron</keyword>
<comment type="similarity">
    <text evidence="4">Belongs to the cyclic nucleotide phosphodiesterase class-III family.</text>
</comment>
<dbReference type="AlphaFoldDB" id="A0A4R5NML8"/>
<dbReference type="PANTHER" id="PTHR42988">
    <property type="entry name" value="PHOSPHOHYDROLASE"/>
    <property type="match status" value="1"/>
</dbReference>
<dbReference type="InterPro" id="IPR004843">
    <property type="entry name" value="Calcineurin-like_PHP"/>
</dbReference>
<dbReference type="InterPro" id="IPR050884">
    <property type="entry name" value="CNP_phosphodiesterase-III"/>
</dbReference>
<dbReference type="Proteomes" id="UP000295181">
    <property type="component" value="Unassembled WGS sequence"/>
</dbReference>
<reference evidence="6 7" key="1">
    <citation type="journal article" date="2019" name="Appl. Microbiol. Biotechnol.">
        <title>Uncovering carbohydrate metabolism through a genotype-phenotype association study of 56 lactic acid bacteria genomes.</title>
        <authorList>
            <person name="Buron-Moles G."/>
            <person name="Chailyan A."/>
            <person name="Dolejs I."/>
            <person name="Forster J."/>
            <person name="Miks M.H."/>
        </authorList>
    </citation>
    <scope>NUCLEOTIDE SEQUENCE [LARGE SCALE GENOMIC DNA]</scope>
    <source>
        <strain evidence="6 7">ATCC 4005</strain>
    </source>
</reference>
<dbReference type="Gene3D" id="3.60.21.10">
    <property type="match status" value="1"/>
</dbReference>